<dbReference type="GO" id="GO:0006364">
    <property type="term" value="P:rRNA processing"/>
    <property type="evidence" value="ECO:0007669"/>
    <property type="project" value="UniProtKB-ARBA"/>
</dbReference>
<reference evidence="6" key="1">
    <citation type="submission" date="2018-09" db="EMBL/GenBank/DDBJ databases">
        <title>Genome sequencing and analysis.</title>
        <authorList>
            <person name="Huang Y.-T."/>
        </authorList>
    </citation>
    <scope>NUCLEOTIDE SEQUENCE</scope>
    <source>
        <strain evidence="6">HIDE</strain>
    </source>
</reference>
<dbReference type="Pfam" id="PF00849">
    <property type="entry name" value="PseudoU_synth_2"/>
    <property type="match status" value="1"/>
</dbReference>
<evidence type="ECO:0000256" key="4">
    <source>
        <dbReference type="SAM" id="MobiDB-lite"/>
    </source>
</evidence>
<dbReference type="AlphaFoldDB" id="A0A7T8ECS4"/>
<evidence type="ECO:0000256" key="2">
    <source>
        <dbReference type="ARBA" id="ARBA00023235"/>
    </source>
</evidence>
<feature type="compositionally biased region" description="Basic and acidic residues" evidence="4">
    <location>
        <begin position="20"/>
        <end position="33"/>
    </location>
</feature>
<evidence type="ECO:0000313" key="6">
    <source>
        <dbReference type="EMBL" id="QQO83965.1"/>
    </source>
</evidence>
<keyword evidence="2 3" id="KW-0413">Isomerase</keyword>
<gene>
    <name evidence="6" type="ORF">D7032_12265</name>
</gene>
<feature type="compositionally biased region" description="Basic residues" evidence="4">
    <location>
        <begin position="66"/>
        <end position="79"/>
    </location>
</feature>
<dbReference type="InterPro" id="IPR000748">
    <property type="entry name" value="PsdUridine_synth_RsuA/RluB/E/F"/>
</dbReference>
<feature type="region of interest" description="Disordered" evidence="4">
    <location>
        <begin position="1"/>
        <end position="83"/>
    </location>
</feature>
<accession>A0A7T8ECS4</accession>
<dbReference type="PANTHER" id="PTHR47683:SF2">
    <property type="entry name" value="RNA-BINDING S4 DOMAIN-CONTAINING PROTEIN"/>
    <property type="match status" value="1"/>
</dbReference>
<dbReference type="GO" id="GO:0003723">
    <property type="term" value="F:RNA binding"/>
    <property type="evidence" value="ECO:0007669"/>
    <property type="project" value="InterPro"/>
</dbReference>
<feature type="domain" description="Pseudouridine synthase RsuA/RluA-like" evidence="5">
    <location>
        <begin position="90"/>
        <end position="236"/>
    </location>
</feature>
<dbReference type="GO" id="GO:0009982">
    <property type="term" value="F:pseudouridine synthase activity"/>
    <property type="evidence" value="ECO:0007669"/>
    <property type="project" value="InterPro"/>
</dbReference>
<dbReference type="SUPFAM" id="SSF55120">
    <property type="entry name" value="Pseudouridine synthase"/>
    <property type="match status" value="1"/>
</dbReference>
<feature type="compositionally biased region" description="Low complexity" evidence="4">
    <location>
        <begin position="37"/>
        <end position="63"/>
    </location>
</feature>
<feature type="compositionally biased region" description="Basic residues" evidence="4">
    <location>
        <begin position="8"/>
        <end position="17"/>
    </location>
</feature>
<dbReference type="InterPro" id="IPR020094">
    <property type="entry name" value="TruA/RsuA/RluB/E/F_N"/>
</dbReference>
<protein>
    <recommendedName>
        <fullName evidence="3">Pseudouridine synthase</fullName>
        <ecNumber evidence="3">5.4.99.-</ecNumber>
    </recommendedName>
</protein>
<sequence length="281" mass="31624">MNSPASQPRRKPKRQPSHPKGPDGKEFGREKSQRSTKPSPNSKSSSSKSSSSKSPNNKSPNNKRQGLNKKRPGPQKPRPKVPPLSVAETQVVLLNKPFDVLCQFTDEGGRRTLKDLLPIAGIYAAGRLDRDSEGLLLLTNNGQLQAKLTQPNKHTFKTYWVQVEGDVDDTAIQALREGIELKDGPTLPAKVRRLQQPESLWPRNPPIRERRNIPTTWLEICIREGRNRQVRRMTAHVGFPTLRLIRYAIGDLSLDTEQGQCLQPGEYRTLSEATIKELLHD</sequence>
<dbReference type="PANTHER" id="PTHR47683">
    <property type="entry name" value="PSEUDOURIDINE SYNTHASE FAMILY PROTEIN-RELATED"/>
    <property type="match status" value="1"/>
</dbReference>
<dbReference type="InterPro" id="IPR006145">
    <property type="entry name" value="PsdUridine_synth_RsuA/RluA"/>
</dbReference>
<dbReference type="GO" id="GO:0001522">
    <property type="term" value="P:pseudouridine synthesis"/>
    <property type="evidence" value="ECO:0007669"/>
    <property type="project" value="InterPro"/>
</dbReference>
<dbReference type="InterPro" id="IPR018496">
    <property type="entry name" value="PsdUridine_synth_RsuA/RluB_CS"/>
</dbReference>
<evidence type="ECO:0000259" key="5">
    <source>
        <dbReference type="Pfam" id="PF00849"/>
    </source>
</evidence>
<dbReference type="RefSeq" id="WP_208183693.1">
    <property type="nucleotide sequence ID" value="NZ_CP032664.1"/>
</dbReference>
<proteinExistence type="inferred from homology"/>
<dbReference type="EC" id="5.4.99.-" evidence="3"/>
<dbReference type="Gene3D" id="3.30.70.580">
    <property type="entry name" value="Pseudouridine synthase I, catalytic domain, N-terminal subdomain"/>
    <property type="match status" value="1"/>
</dbReference>
<evidence type="ECO:0000256" key="1">
    <source>
        <dbReference type="ARBA" id="ARBA00008348"/>
    </source>
</evidence>
<dbReference type="Gene3D" id="3.30.70.1560">
    <property type="entry name" value="Alpha-L RNA-binding motif"/>
    <property type="match status" value="1"/>
</dbReference>
<dbReference type="PROSITE" id="PS01149">
    <property type="entry name" value="PSI_RSU"/>
    <property type="match status" value="1"/>
</dbReference>
<dbReference type="GO" id="GO:0140098">
    <property type="term" value="F:catalytic activity, acting on RNA"/>
    <property type="evidence" value="ECO:0007669"/>
    <property type="project" value="UniProtKB-ARBA"/>
</dbReference>
<name>A0A7T8ECS4_9GAMM</name>
<dbReference type="EMBL" id="CP032664">
    <property type="protein sequence ID" value="QQO83965.1"/>
    <property type="molecule type" value="Genomic_DNA"/>
</dbReference>
<dbReference type="NCBIfam" id="TIGR00093">
    <property type="entry name" value="pseudouridine synthase"/>
    <property type="match status" value="1"/>
</dbReference>
<evidence type="ECO:0000256" key="3">
    <source>
        <dbReference type="RuleBase" id="RU003887"/>
    </source>
</evidence>
<dbReference type="InterPro" id="IPR020103">
    <property type="entry name" value="PsdUridine_synth_cat_dom_sf"/>
</dbReference>
<dbReference type="InterPro" id="IPR050343">
    <property type="entry name" value="RsuA_PseudoU_synthase"/>
</dbReference>
<dbReference type="InterPro" id="IPR042092">
    <property type="entry name" value="PsdUridine_s_RsuA/RluB/E/F_cat"/>
</dbReference>
<organism evidence="6">
    <name type="scientific">Shewanella algae</name>
    <dbReference type="NCBI Taxonomy" id="38313"/>
    <lineage>
        <taxon>Bacteria</taxon>
        <taxon>Pseudomonadati</taxon>
        <taxon>Pseudomonadota</taxon>
        <taxon>Gammaproteobacteria</taxon>
        <taxon>Alteromonadales</taxon>
        <taxon>Shewanellaceae</taxon>
        <taxon>Shewanella</taxon>
    </lineage>
</organism>
<comment type="similarity">
    <text evidence="1 3">Belongs to the pseudouridine synthase RsuA family.</text>
</comment>